<dbReference type="AlphaFoldDB" id="A0A4V6A3F2"/>
<proteinExistence type="predicted"/>
<organism evidence="1 2">
    <name type="scientific">Steinernema carpocapsae</name>
    <name type="common">Entomopathogenic nematode</name>
    <dbReference type="NCBI Taxonomy" id="34508"/>
    <lineage>
        <taxon>Eukaryota</taxon>
        <taxon>Metazoa</taxon>
        <taxon>Ecdysozoa</taxon>
        <taxon>Nematoda</taxon>
        <taxon>Chromadorea</taxon>
        <taxon>Rhabditida</taxon>
        <taxon>Tylenchina</taxon>
        <taxon>Panagrolaimomorpha</taxon>
        <taxon>Strongyloidoidea</taxon>
        <taxon>Steinernematidae</taxon>
        <taxon>Steinernema</taxon>
    </lineage>
</organism>
<accession>A0A4V6A3F2</accession>
<evidence type="ECO:0000313" key="1">
    <source>
        <dbReference type="EMBL" id="TKR82815.1"/>
    </source>
</evidence>
<protein>
    <submittedName>
        <fullName evidence="1">Uncharacterized protein</fullName>
    </submittedName>
</protein>
<keyword evidence="2" id="KW-1185">Reference proteome</keyword>
<sequence length="120" mass="13026">MGPATISLRQIARWKCIRTANGRGVALPLTICNDLQRCCVAGNLAGAQPLLNVAFPLMICKFATRFATPPLNCFLRSSLAEALPSTPKCTKEIQKGLDNEVYVAKRGDSSSKDLFLNNTQ</sequence>
<evidence type="ECO:0000313" key="2">
    <source>
        <dbReference type="Proteomes" id="UP000298663"/>
    </source>
</evidence>
<gene>
    <name evidence="1" type="ORF">L596_016492</name>
</gene>
<dbReference type="EMBL" id="AZBU02000004">
    <property type="protein sequence ID" value="TKR82815.1"/>
    <property type="molecule type" value="Genomic_DNA"/>
</dbReference>
<comment type="caution">
    <text evidence="1">The sequence shown here is derived from an EMBL/GenBank/DDBJ whole genome shotgun (WGS) entry which is preliminary data.</text>
</comment>
<name>A0A4V6A3F2_STECR</name>
<reference evidence="1 2" key="2">
    <citation type="journal article" date="2019" name="G3 (Bethesda)">
        <title>Hybrid Assembly of the Genome of the Entomopathogenic Nematode Steinernema carpocapsae Identifies the X-Chromosome.</title>
        <authorList>
            <person name="Serra L."/>
            <person name="Macchietto M."/>
            <person name="Macias-Munoz A."/>
            <person name="McGill C.J."/>
            <person name="Rodriguez I.M."/>
            <person name="Rodriguez B."/>
            <person name="Murad R."/>
            <person name="Mortazavi A."/>
        </authorList>
    </citation>
    <scope>NUCLEOTIDE SEQUENCE [LARGE SCALE GENOMIC DNA]</scope>
    <source>
        <strain evidence="1 2">ALL</strain>
    </source>
</reference>
<reference evidence="1 2" key="1">
    <citation type="journal article" date="2015" name="Genome Biol.">
        <title>Comparative genomics of Steinernema reveals deeply conserved gene regulatory networks.</title>
        <authorList>
            <person name="Dillman A.R."/>
            <person name="Macchietto M."/>
            <person name="Porter C.F."/>
            <person name="Rogers A."/>
            <person name="Williams B."/>
            <person name="Antoshechkin I."/>
            <person name="Lee M.M."/>
            <person name="Goodwin Z."/>
            <person name="Lu X."/>
            <person name="Lewis E.E."/>
            <person name="Goodrich-Blair H."/>
            <person name="Stock S.P."/>
            <person name="Adams B.J."/>
            <person name="Sternberg P.W."/>
            <person name="Mortazavi A."/>
        </authorList>
    </citation>
    <scope>NUCLEOTIDE SEQUENCE [LARGE SCALE GENOMIC DNA]</scope>
    <source>
        <strain evidence="1 2">ALL</strain>
    </source>
</reference>
<dbReference type="Proteomes" id="UP000298663">
    <property type="component" value="Unassembled WGS sequence"/>
</dbReference>